<evidence type="ECO:0000259" key="2">
    <source>
        <dbReference type="Pfam" id="PF04773"/>
    </source>
</evidence>
<dbReference type="PANTHER" id="PTHR30273:SF2">
    <property type="entry name" value="PROTEIN FECR"/>
    <property type="match status" value="1"/>
</dbReference>
<dbReference type="Proteomes" id="UP001165302">
    <property type="component" value="Unassembled WGS sequence"/>
</dbReference>
<dbReference type="Gene3D" id="3.55.50.30">
    <property type="match status" value="1"/>
</dbReference>
<feature type="transmembrane region" description="Helical" evidence="1">
    <location>
        <begin position="89"/>
        <end position="110"/>
    </location>
</feature>
<proteinExistence type="predicted"/>
<accession>A0ABS7Z4N8</accession>
<dbReference type="InterPro" id="IPR032508">
    <property type="entry name" value="FecR_C"/>
</dbReference>
<evidence type="ECO:0000256" key="1">
    <source>
        <dbReference type="SAM" id="Phobius"/>
    </source>
</evidence>
<dbReference type="Gene3D" id="2.60.120.1440">
    <property type="match status" value="1"/>
</dbReference>
<evidence type="ECO:0000313" key="5">
    <source>
        <dbReference type="Proteomes" id="UP001165302"/>
    </source>
</evidence>
<sequence length="359" mass="40729">MKDNEYFTYLLDKYVKEVISKEECDQLYQFIRSSEYDHIITDDIYKKLTQASLRSNEQLSADESDIVFREILKNSKSLGQQSRFSIRKIGIYITSIAALITLVGLGWLFFYKYPNITKHKDDYLHNDLVYFNDSDTIQQIVLADQSTVDLYPSSNLTYPLSFTDNIRKVTLIGKAFFTITEDKSKPFIVLSGKLRTKVLGTSFLVNSNLKDGIDEVEVRTGLVEVREVGGNLVNDSALEKAVLLTPNQKGVYNIKSRALNKTLITSPQPLIQKNNSIDVSRSEKNEYDQERISEIFKMLETTYGVRIYLDNSDLNGCTFTGSLSDTNLFSKLKIICLATNSSYEVIGTDIIIKGSGCEM</sequence>
<dbReference type="RefSeq" id="WP_225551053.1">
    <property type="nucleotide sequence ID" value="NZ_JADEYP010000001.1"/>
</dbReference>
<dbReference type="PANTHER" id="PTHR30273">
    <property type="entry name" value="PERIPLASMIC SIGNAL SENSOR AND SIGMA FACTOR ACTIVATOR FECR-RELATED"/>
    <property type="match status" value="1"/>
</dbReference>
<dbReference type="Pfam" id="PF16344">
    <property type="entry name" value="FecR_C"/>
    <property type="match status" value="1"/>
</dbReference>
<name>A0ABS7Z4N8_9SPHI</name>
<reference evidence="4" key="1">
    <citation type="submission" date="2020-10" db="EMBL/GenBank/DDBJ databases">
        <authorList>
            <person name="Lu T."/>
            <person name="Wang Q."/>
            <person name="Han X."/>
        </authorList>
    </citation>
    <scope>NUCLEOTIDE SEQUENCE</scope>
    <source>
        <strain evidence="4">WQ 366</strain>
    </source>
</reference>
<feature type="domain" description="Protein FecR C-terminal" evidence="3">
    <location>
        <begin position="287"/>
        <end position="352"/>
    </location>
</feature>
<gene>
    <name evidence="4" type="ORF">IPZ78_00985</name>
</gene>
<dbReference type="InterPro" id="IPR012373">
    <property type="entry name" value="Ferrdict_sens_TM"/>
</dbReference>
<dbReference type="Pfam" id="PF04773">
    <property type="entry name" value="FecR"/>
    <property type="match status" value="1"/>
</dbReference>
<dbReference type="EMBL" id="JADEYP010000001">
    <property type="protein sequence ID" value="MCA5003719.1"/>
    <property type="molecule type" value="Genomic_DNA"/>
</dbReference>
<keyword evidence="1" id="KW-1133">Transmembrane helix</keyword>
<keyword evidence="1" id="KW-0472">Membrane</keyword>
<comment type="caution">
    <text evidence="4">The sequence shown here is derived from an EMBL/GenBank/DDBJ whole genome shotgun (WGS) entry which is preliminary data.</text>
</comment>
<keyword evidence="5" id="KW-1185">Reference proteome</keyword>
<evidence type="ECO:0000313" key="4">
    <source>
        <dbReference type="EMBL" id="MCA5003719.1"/>
    </source>
</evidence>
<keyword evidence="1" id="KW-0812">Transmembrane</keyword>
<organism evidence="4 5">
    <name type="scientific">Sphingobacterium bovistauri</name>
    <dbReference type="NCBI Taxonomy" id="2781959"/>
    <lineage>
        <taxon>Bacteria</taxon>
        <taxon>Pseudomonadati</taxon>
        <taxon>Bacteroidota</taxon>
        <taxon>Sphingobacteriia</taxon>
        <taxon>Sphingobacteriales</taxon>
        <taxon>Sphingobacteriaceae</taxon>
        <taxon>Sphingobacterium</taxon>
    </lineage>
</organism>
<dbReference type="InterPro" id="IPR006860">
    <property type="entry name" value="FecR"/>
</dbReference>
<feature type="domain" description="FecR protein" evidence="2">
    <location>
        <begin position="135"/>
        <end position="224"/>
    </location>
</feature>
<protein>
    <submittedName>
        <fullName evidence="4">FecR family protein</fullName>
    </submittedName>
</protein>
<evidence type="ECO:0000259" key="3">
    <source>
        <dbReference type="Pfam" id="PF16344"/>
    </source>
</evidence>